<dbReference type="EMBL" id="JAME01000047">
    <property type="protein sequence ID" value="ETX26945.1"/>
    <property type="molecule type" value="Genomic_DNA"/>
</dbReference>
<dbReference type="Proteomes" id="UP000023430">
    <property type="component" value="Unassembled WGS sequence"/>
</dbReference>
<dbReference type="Gene3D" id="1.10.10.10">
    <property type="entry name" value="Winged helix-like DNA-binding domain superfamily/Winged helix DNA-binding domain"/>
    <property type="match status" value="1"/>
</dbReference>
<dbReference type="GO" id="GO:0003700">
    <property type="term" value="F:DNA-binding transcription factor activity"/>
    <property type="evidence" value="ECO:0007669"/>
    <property type="project" value="InterPro"/>
</dbReference>
<dbReference type="SUPFAM" id="SSF48008">
    <property type="entry name" value="GntR ligand-binding domain-like"/>
    <property type="match status" value="1"/>
</dbReference>
<evidence type="ECO:0000259" key="4">
    <source>
        <dbReference type="PROSITE" id="PS50949"/>
    </source>
</evidence>
<gene>
    <name evidence="5" type="ORF">RISW2_17470</name>
</gene>
<dbReference type="PATRIC" id="fig|1449351.3.peg.4171"/>
<dbReference type="InterPro" id="IPR036388">
    <property type="entry name" value="WH-like_DNA-bd_sf"/>
</dbReference>
<proteinExistence type="predicted"/>
<name>X7F2D3_9RHOB</name>
<feature type="domain" description="HTH gntR-type" evidence="4">
    <location>
        <begin position="16"/>
        <end position="83"/>
    </location>
</feature>
<dbReference type="InterPro" id="IPR008920">
    <property type="entry name" value="TF_FadR/GntR_C"/>
</dbReference>
<dbReference type="RefSeq" id="WP_051492213.1">
    <property type="nucleotide sequence ID" value="NZ_JAME01000047.1"/>
</dbReference>
<dbReference type="Pfam" id="PF07729">
    <property type="entry name" value="FCD"/>
    <property type="match status" value="1"/>
</dbReference>
<accession>X7F2D3</accession>
<dbReference type="Gene3D" id="1.20.120.530">
    <property type="entry name" value="GntR ligand-binding domain-like"/>
    <property type="match status" value="1"/>
</dbReference>
<evidence type="ECO:0000313" key="6">
    <source>
        <dbReference type="Proteomes" id="UP000023430"/>
    </source>
</evidence>
<evidence type="ECO:0000256" key="3">
    <source>
        <dbReference type="ARBA" id="ARBA00023163"/>
    </source>
</evidence>
<dbReference type="SMART" id="SM00345">
    <property type="entry name" value="HTH_GNTR"/>
    <property type="match status" value="1"/>
</dbReference>
<dbReference type="PANTHER" id="PTHR43537:SF39">
    <property type="entry name" value="HTH-TYPE TRANSCRIPTIONAL REGULATOR MCBR"/>
    <property type="match status" value="1"/>
</dbReference>
<dbReference type="OrthoDB" id="9815654at2"/>
<dbReference type="InterPro" id="IPR036390">
    <property type="entry name" value="WH_DNA-bd_sf"/>
</dbReference>
<dbReference type="SMART" id="SM00895">
    <property type="entry name" value="FCD"/>
    <property type="match status" value="1"/>
</dbReference>
<keyword evidence="1" id="KW-0805">Transcription regulation</keyword>
<dbReference type="SUPFAM" id="SSF46785">
    <property type="entry name" value="Winged helix' DNA-binding domain"/>
    <property type="match status" value="1"/>
</dbReference>
<dbReference type="PANTHER" id="PTHR43537">
    <property type="entry name" value="TRANSCRIPTIONAL REGULATOR, GNTR FAMILY"/>
    <property type="match status" value="1"/>
</dbReference>
<dbReference type="eggNOG" id="COG1802">
    <property type="taxonomic scope" value="Bacteria"/>
</dbReference>
<keyword evidence="6" id="KW-1185">Reference proteome</keyword>
<keyword evidence="3" id="KW-0804">Transcription</keyword>
<dbReference type="PROSITE" id="PS50949">
    <property type="entry name" value="HTH_GNTR"/>
    <property type="match status" value="1"/>
</dbReference>
<protein>
    <submittedName>
        <fullName evidence="5">GntR family transcriptional regulator</fullName>
    </submittedName>
</protein>
<dbReference type="AlphaFoldDB" id="X7F2D3"/>
<dbReference type="Pfam" id="PF00392">
    <property type="entry name" value="GntR"/>
    <property type="match status" value="1"/>
</dbReference>
<evidence type="ECO:0000313" key="5">
    <source>
        <dbReference type="EMBL" id="ETX26945.1"/>
    </source>
</evidence>
<evidence type="ECO:0000256" key="2">
    <source>
        <dbReference type="ARBA" id="ARBA00023125"/>
    </source>
</evidence>
<sequence>MNLQAAGERAASGAGLPVHEQVYRTLREMILFGELEPGAPVTIQGLTDRLEAGMTPVREALRRLTAEGALEFRGNRRISVPVLDAGAVEELTVARRALEPELARRAAARATGADIDRLRATDARLDRAIGRGDVAGYLRENHRFHAELNALADAPILTEMVDGLWLRFGPSLRVVCGLFGTRNLPDRHKDLLVALETAAPGRAAAAMEADVVQGMDQIAAGLTGQGGDSRRAEIDTG</sequence>
<reference evidence="5 6" key="1">
    <citation type="submission" date="2014-01" db="EMBL/GenBank/DDBJ databases">
        <title>Roseivivax isoporae LMG 25204 Genome Sequencing.</title>
        <authorList>
            <person name="Lai Q."/>
            <person name="Li G."/>
            <person name="Shao Z."/>
        </authorList>
    </citation>
    <scope>NUCLEOTIDE SEQUENCE [LARGE SCALE GENOMIC DNA]</scope>
    <source>
        <strain evidence="5 6">LMG 25204</strain>
    </source>
</reference>
<dbReference type="GO" id="GO:0003677">
    <property type="term" value="F:DNA binding"/>
    <property type="evidence" value="ECO:0007669"/>
    <property type="project" value="UniProtKB-KW"/>
</dbReference>
<comment type="caution">
    <text evidence="5">The sequence shown here is derived from an EMBL/GenBank/DDBJ whole genome shotgun (WGS) entry which is preliminary data.</text>
</comment>
<organism evidence="5 6">
    <name type="scientific">Roseivivax isoporae LMG 25204</name>
    <dbReference type="NCBI Taxonomy" id="1449351"/>
    <lineage>
        <taxon>Bacteria</taxon>
        <taxon>Pseudomonadati</taxon>
        <taxon>Pseudomonadota</taxon>
        <taxon>Alphaproteobacteria</taxon>
        <taxon>Rhodobacterales</taxon>
        <taxon>Roseobacteraceae</taxon>
        <taxon>Roseivivax</taxon>
    </lineage>
</organism>
<keyword evidence="2" id="KW-0238">DNA-binding</keyword>
<dbReference type="InterPro" id="IPR011711">
    <property type="entry name" value="GntR_C"/>
</dbReference>
<dbReference type="InterPro" id="IPR000524">
    <property type="entry name" value="Tscrpt_reg_HTH_GntR"/>
</dbReference>
<evidence type="ECO:0000256" key="1">
    <source>
        <dbReference type="ARBA" id="ARBA00023015"/>
    </source>
</evidence>
<dbReference type="STRING" id="1449351.RISW2_17470"/>